<keyword evidence="1" id="KW-1133">Transmembrane helix</keyword>
<proteinExistence type="predicted"/>
<gene>
    <name evidence="2" type="ORF">B0T10DRAFT_48344</name>
</gene>
<name>A0A9P9APP6_9HYPO</name>
<keyword evidence="1" id="KW-0812">Transmembrane</keyword>
<dbReference type="Proteomes" id="UP000777438">
    <property type="component" value="Unassembled WGS sequence"/>
</dbReference>
<protein>
    <submittedName>
        <fullName evidence="2">Uncharacterized protein</fullName>
    </submittedName>
</protein>
<keyword evidence="1" id="KW-0472">Membrane</keyword>
<comment type="caution">
    <text evidence="2">The sequence shown here is derived from an EMBL/GenBank/DDBJ whole genome shotgun (WGS) entry which is preliminary data.</text>
</comment>
<dbReference type="EMBL" id="JAGPYM010000011">
    <property type="protein sequence ID" value="KAH6889196.1"/>
    <property type="molecule type" value="Genomic_DNA"/>
</dbReference>
<accession>A0A9P9APP6</accession>
<evidence type="ECO:0000313" key="2">
    <source>
        <dbReference type="EMBL" id="KAH6889196.1"/>
    </source>
</evidence>
<keyword evidence="3" id="KW-1185">Reference proteome</keyword>
<evidence type="ECO:0000313" key="3">
    <source>
        <dbReference type="Proteomes" id="UP000777438"/>
    </source>
</evidence>
<evidence type="ECO:0000256" key="1">
    <source>
        <dbReference type="SAM" id="Phobius"/>
    </source>
</evidence>
<dbReference type="AlphaFoldDB" id="A0A9P9APP6"/>
<sequence length="178" mass="20517">MRSRTSLPLGISGAEHMWKTLLIPVSPADMTMNRHPSSYHPRNCLPLNMLSEKTAQTSKMAPAIHDDEHQRLLTDVTHDDEHERLSRLLPGRRREMITIVPLLLVWPCAHITLRIGGVWLSCVSGILNCLWLIGFLYFWVICVHSGGQQLFIEGEYPGVEPWFQLFLGTDHQYHLYRH</sequence>
<organism evidence="2 3">
    <name type="scientific">Thelonectria olida</name>
    <dbReference type="NCBI Taxonomy" id="1576542"/>
    <lineage>
        <taxon>Eukaryota</taxon>
        <taxon>Fungi</taxon>
        <taxon>Dikarya</taxon>
        <taxon>Ascomycota</taxon>
        <taxon>Pezizomycotina</taxon>
        <taxon>Sordariomycetes</taxon>
        <taxon>Hypocreomycetidae</taxon>
        <taxon>Hypocreales</taxon>
        <taxon>Nectriaceae</taxon>
        <taxon>Thelonectria</taxon>
    </lineage>
</organism>
<feature type="transmembrane region" description="Helical" evidence="1">
    <location>
        <begin position="118"/>
        <end position="140"/>
    </location>
</feature>
<reference evidence="2 3" key="1">
    <citation type="journal article" date="2021" name="Nat. Commun.">
        <title>Genetic determinants of endophytism in the Arabidopsis root mycobiome.</title>
        <authorList>
            <person name="Mesny F."/>
            <person name="Miyauchi S."/>
            <person name="Thiergart T."/>
            <person name="Pickel B."/>
            <person name="Atanasova L."/>
            <person name="Karlsson M."/>
            <person name="Huettel B."/>
            <person name="Barry K.W."/>
            <person name="Haridas S."/>
            <person name="Chen C."/>
            <person name="Bauer D."/>
            <person name="Andreopoulos W."/>
            <person name="Pangilinan J."/>
            <person name="LaButti K."/>
            <person name="Riley R."/>
            <person name="Lipzen A."/>
            <person name="Clum A."/>
            <person name="Drula E."/>
            <person name="Henrissat B."/>
            <person name="Kohler A."/>
            <person name="Grigoriev I.V."/>
            <person name="Martin F.M."/>
            <person name="Hacquard S."/>
        </authorList>
    </citation>
    <scope>NUCLEOTIDE SEQUENCE [LARGE SCALE GENOMIC DNA]</scope>
    <source>
        <strain evidence="2 3">MPI-CAGE-CH-0241</strain>
    </source>
</reference>